<gene>
    <name evidence="1" type="ORF">CFR75_11165</name>
</gene>
<dbReference type="Proteomes" id="UP000248257">
    <property type="component" value="Unassembled WGS sequence"/>
</dbReference>
<keyword evidence="2" id="KW-1185">Reference proteome</keyword>
<sequence>MHRTAFRRCVEGTSRLAPDLAEWLLAREAAARALPCPRRRENDPVLRELMAATLPRPTSGNPVARG</sequence>
<proteinExistence type="predicted"/>
<evidence type="ECO:0000313" key="1">
    <source>
        <dbReference type="EMBL" id="PYD56412.1"/>
    </source>
</evidence>
<protein>
    <submittedName>
        <fullName evidence="1">Uncharacterized protein</fullName>
    </submittedName>
</protein>
<name>A0A318PLG5_KOMXY</name>
<evidence type="ECO:0000313" key="2">
    <source>
        <dbReference type="Proteomes" id="UP000248257"/>
    </source>
</evidence>
<dbReference type="EMBL" id="NKUC01000024">
    <property type="protein sequence ID" value="PYD56412.1"/>
    <property type="molecule type" value="Genomic_DNA"/>
</dbReference>
<organism evidence="1 2">
    <name type="scientific">Komagataeibacter xylinus</name>
    <name type="common">Gluconacetobacter xylinus</name>
    <dbReference type="NCBI Taxonomy" id="28448"/>
    <lineage>
        <taxon>Bacteria</taxon>
        <taxon>Pseudomonadati</taxon>
        <taxon>Pseudomonadota</taxon>
        <taxon>Alphaproteobacteria</taxon>
        <taxon>Acetobacterales</taxon>
        <taxon>Acetobacteraceae</taxon>
        <taxon>Komagataeibacter</taxon>
    </lineage>
</organism>
<accession>A0A318PLG5</accession>
<comment type="caution">
    <text evidence="1">The sequence shown here is derived from an EMBL/GenBank/DDBJ whole genome shotgun (WGS) entry which is preliminary data.</text>
</comment>
<dbReference type="AlphaFoldDB" id="A0A318PLG5"/>
<reference evidence="1 2" key="1">
    <citation type="submission" date="2017-07" db="EMBL/GenBank/DDBJ databases">
        <title>A draft genome sequence of Komagataeibacter xylinus LMG 1515.</title>
        <authorList>
            <person name="Skraban J."/>
            <person name="Cleenwerck I."/>
            <person name="Vandamme P."/>
            <person name="Trcek J."/>
        </authorList>
    </citation>
    <scope>NUCLEOTIDE SEQUENCE [LARGE SCALE GENOMIC DNA]</scope>
    <source>
        <strain evidence="1 2">LMG 1515</strain>
    </source>
</reference>